<reference evidence="3" key="1">
    <citation type="submission" date="2018-01" db="EMBL/GenBank/DDBJ databases">
        <title>An insight into the sialome of Amazonian anophelines.</title>
        <authorList>
            <person name="Ribeiro J.M."/>
            <person name="Scarpassa V."/>
            <person name="Calvo E."/>
        </authorList>
    </citation>
    <scope>NUCLEOTIDE SEQUENCE</scope>
</reference>
<feature type="region of interest" description="Disordered" evidence="1">
    <location>
        <begin position="59"/>
        <end position="78"/>
    </location>
</feature>
<feature type="chain" id="PRO_5014676057" evidence="2">
    <location>
        <begin position="29"/>
        <end position="78"/>
    </location>
</feature>
<evidence type="ECO:0000313" key="3">
    <source>
        <dbReference type="EMBL" id="MBW74401.1"/>
    </source>
</evidence>
<protein>
    <submittedName>
        <fullName evidence="3">Putative secreted protein</fullName>
    </submittedName>
</protein>
<evidence type="ECO:0000256" key="2">
    <source>
        <dbReference type="SAM" id="SignalP"/>
    </source>
</evidence>
<feature type="signal peptide" evidence="2">
    <location>
        <begin position="1"/>
        <end position="28"/>
    </location>
</feature>
<organism evidence="3">
    <name type="scientific">Anopheles darlingi</name>
    <name type="common">Mosquito</name>
    <dbReference type="NCBI Taxonomy" id="43151"/>
    <lineage>
        <taxon>Eukaryota</taxon>
        <taxon>Metazoa</taxon>
        <taxon>Ecdysozoa</taxon>
        <taxon>Arthropoda</taxon>
        <taxon>Hexapoda</taxon>
        <taxon>Insecta</taxon>
        <taxon>Pterygota</taxon>
        <taxon>Neoptera</taxon>
        <taxon>Endopterygota</taxon>
        <taxon>Diptera</taxon>
        <taxon>Nematocera</taxon>
        <taxon>Culicoidea</taxon>
        <taxon>Culicidae</taxon>
        <taxon>Anophelinae</taxon>
        <taxon>Anopheles</taxon>
    </lineage>
</organism>
<dbReference type="EMBL" id="GGFL01010223">
    <property type="protein sequence ID" value="MBW74401.1"/>
    <property type="molecule type" value="Transcribed_RNA"/>
</dbReference>
<keyword evidence="2" id="KW-0732">Signal</keyword>
<proteinExistence type="predicted"/>
<sequence length="78" mass="8882">MGFNTRTTGVRMCILLLLPSLLFVPFHAVNPLPRHRHLNLLLLIQSTKVVGPSCCKRHKKWGEDREHQTQPKSSAIRG</sequence>
<accession>A0A2M4DA78</accession>
<evidence type="ECO:0000256" key="1">
    <source>
        <dbReference type="SAM" id="MobiDB-lite"/>
    </source>
</evidence>
<dbReference type="AlphaFoldDB" id="A0A2M4DA78"/>
<name>A0A2M4DA78_ANODA</name>